<reference evidence="4 5" key="1">
    <citation type="journal article" date="2017" name="Int. J. Parasitol.">
        <title>The genome of the protozoan parasite Cystoisospora suis and a reverse vaccinology approach to identify vaccine candidates.</title>
        <authorList>
            <person name="Palmieri N."/>
            <person name="Shrestha A."/>
            <person name="Ruttkowski B."/>
            <person name="Beck T."/>
            <person name="Vogl C."/>
            <person name="Tomley F."/>
            <person name="Blake D.P."/>
            <person name="Joachim A."/>
        </authorList>
    </citation>
    <scope>NUCLEOTIDE SEQUENCE [LARGE SCALE GENOMIC DNA]</scope>
    <source>
        <strain evidence="4 5">Wien I</strain>
    </source>
</reference>
<feature type="compositionally biased region" description="Gly residues" evidence="2">
    <location>
        <begin position="130"/>
        <end position="147"/>
    </location>
</feature>
<dbReference type="EMBL" id="MIGC01004990">
    <property type="protein sequence ID" value="PHJ17432.1"/>
    <property type="molecule type" value="Genomic_DNA"/>
</dbReference>
<accession>A0A2C6KLR0</accession>
<dbReference type="OrthoDB" id="429514at2759"/>
<sequence>SDVDLPWEGSLPRWSSGSQLVEAIPDWKVFIFGGCGTDAEDPKRYEGTLLNDVGVLTLGDDPQNRAWDTPLLGGGAGDSSKKRGLLSSSAAAAGSSSSSNSSSSSATAGVSAALERKQSLGVAAAQSNAAGGGEGSSSSSGSGGGGVDMSRLIPRAREHTAIAYDAEESRLILFGGWVDDWLDDVWSLNVSSIVGPPYAVTSITPKLGPVTGNTKVLLNGAGFTDSGVITVRFQTPDQHVDVPADFISPTQISACTANVKATLGSKTCEVRVKIGAKDFTTTWTPFTYYNNTEAKQCLAYGPGLLPDGSIATPTMFIIQARNGLGENRTSGNDTFHVQVHHHPKDGQQVVEIEPEIFDQDNGKYLVKYHAKVPGETTISIQFSEEGKTPEAIRGSPFSASFGEKTRSSKANELTSPSVLAYISKTLSDIEDFFSRTEQGLQAILSTLESQGVNTDANTKALKVLTNKLSGL</sequence>
<gene>
    <name evidence="4" type="ORF">CSUI_008746</name>
</gene>
<evidence type="ECO:0000256" key="2">
    <source>
        <dbReference type="SAM" id="MobiDB-lite"/>
    </source>
</evidence>
<name>A0A2C6KLR0_9APIC</name>
<dbReference type="SMART" id="SM00557">
    <property type="entry name" value="IG_FLMN"/>
    <property type="match status" value="1"/>
</dbReference>
<feature type="region of interest" description="Disordered" evidence="2">
    <location>
        <begin position="124"/>
        <end position="150"/>
    </location>
</feature>
<dbReference type="VEuPathDB" id="ToxoDB:CSUI_008746"/>
<dbReference type="PROSITE" id="PS50194">
    <property type="entry name" value="FILAMIN_REPEAT"/>
    <property type="match status" value="1"/>
</dbReference>
<dbReference type="InterPro" id="IPR001298">
    <property type="entry name" value="Filamin/ABP280_rpt"/>
</dbReference>
<evidence type="ECO:0000313" key="4">
    <source>
        <dbReference type="EMBL" id="PHJ17432.1"/>
    </source>
</evidence>
<dbReference type="CDD" id="cd00102">
    <property type="entry name" value="IPT"/>
    <property type="match status" value="1"/>
</dbReference>
<protein>
    <submittedName>
        <fullName evidence="4">Dynein heavy chain family protein</fullName>
    </submittedName>
</protein>
<dbReference type="RefSeq" id="XP_067919153.1">
    <property type="nucleotide sequence ID" value="XM_068068871.1"/>
</dbReference>
<dbReference type="Proteomes" id="UP000221165">
    <property type="component" value="Unassembled WGS sequence"/>
</dbReference>
<dbReference type="Gene3D" id="2.60.40.10">
    <property type="entry name" value="Immunoglobulins"/>
    <property type="match status" value="2"/>
</dbReference>
<feature type="region of interest" description="Disordered" evidence="2">
    <location>
        <begin position="58"/>
        <end position="80"/>
    </location>
</feature>
<dbReference type="GeneID" id="94432082"/>
<evidence type="ECO:0000256" key="1">
    <source>
        <dbReference type="PROSITE-ProRule" id="PRU00087"/>
    </source>
</evidence>
<evidence type="ECO:0000259" key="3">
    <source>
        <dbReference type="Pfam" id="PF01833"/>
    </source>
</evidence>
<dbReference type="InterPro" id="IPR014756">
    <property type="entry name" value="Ig_E-set"/>
</dbReference>
<dbReference type="InterPro" id="IPR002909">
    <property type="entry name" value="IPT_dom"/>
</dbReference>
<dbReference type="AlphaFoldDB" id="A0A2C6KLR0"/>
<feature type="non-terminal residue" evidence="4">
    <location>
        <position position="1"/>
    </location>
</feature>
<evidence type="ECO:0000313" key="5">
    <source>
        <dbReference type="Proteomes" id="UP000221165"/>
    </source>
</evidence>
<dbReference type="SUPFAM" id="SSF81296">
    <property type="entry name" value="E set domains"/>
    <property type="match status" value="2"/>
</dbReference>
<feature type="region of interest" description="Disordered" evidence="2">
    <location>
        <begin position="389"/>
        <end position="409"/>
    </location>
</feature>
<dbReference type="Pfam" id="PF01833">
    <property type="entry name" value="TIG"/>
    <property type="match status" value="1"/>
</dbReference>
<proteinExistence type="predicted"/>
<feature type="repeat" description="Filamin" evidence="1">
    <location>
        <begin position="289"/>
        <end position="401"/>
    </location>
</feature>
<dbReference type="Pfam" id="PF00630">
    <property type="entry name" value="Filamin"/>
    <property type="match status" value="1"/>
</dbReference>
<comment type="caution">
    <text evidence="4">The sequence shown here is derived from an EMBL/GenBank/DDBJ whole genome shotgun (WGS) entry which is preliminary data.</text>
</comment>
<dbReference type="InterPro" id="IPR017868">
    <property type="entry name" value="Filamin/ABP280_repeat-like"/>
</dbReference>
<feature type="domain" description="IPT/TIG" evidence="3">
    <location>
        <begin position="200"/>
        <end position="288"/>
    </location>
</feature>
<keyword evidence="5" id="KW-1185">Reference proteome</keyword>
<dbReference type="InterPro" id="IPR013783">
    <property type="entry name" value="Ig-like_fold"/>
</dbReference>
<organism evidence="4 5">
    <name type="scientific">Cystoisospora suis</name>
    <dbReference type="NCBI Taxonomy" id="483139"/>
    <lineage>
        <taxon>Eukaryota</taxon>
        <taxon>Sar</taxon>
        <taxon>Alveolata</taxon>
        <taxon>Apicomplexa</taxon>
        <taxon>Conoidasida</taxon>
        <taxon>Coccidia</taxon>
        <taxon>Eucoccidiorida</taxon>
        <taxon>Eimeriorina</taxon>
        <taxon>Sarcocystidae</taxon>
        <taxon>Cystoisospora</taxon>
    </lineage>
</organism>
<feature type="non-terminal residue" evidence="4">
    <location>
        <position position="471"/>
    </location>
</feature>